<keyword evidence="3 10" id="KW-0052">Apoplast</keyword>
<feature type="binding site" evidence="7">
    <location>
        <position position="130"/>
    </location>
    <ligand>
        <name>oxalate</name>
        <dbReference type="ChEBI" id="CHEBI:30623"/>
    </ligand>
</feature>
<keyword evidence="5 7" id="KW-0479">Metal-binding</keyword>
<evidence type="ECO:0000256" key="3">
    <source>
        <dbReference type="ARBA" id="ARBA00022523"/>
    </source>
</evidence>
<dbReference type="GO" id="GO:0048046">
    <property type="term" value="C:apoplast"/>
    <property type="evidence" value="ECO:0007669"/>
    <property type="project" value="UniProtKB-SubCell"/>
</dbReference>
<feature type="binding site" evidence="8">
    <location>
        <position position="128"/>
    </location>
    <ligand>
        <name>Mn(2+)</name>
        <dbReference type="ChEBI" id="CHEBI:29035"/>
    </ligand>
</feature>
<evidence type="ECO:0000256" key="1">
    <source>
        <dbReference type="ARBA" id="ARBA00004271"/>
    </source>
</evidence>
<dbReference type="SUPFAM" id="SSF51182">
    <property type="entry name" value="RmlC-like cupins"/>
    <property type="match status" value="1"/>
</dbReference>
<dbReference type="Pfam" id="PF00190">
    <property type="entry name" value="Cupin_1"/>
    <property type="match status" value="1"/>
</dbReference>
<evidence type="ECO:0000313" key="14">
    <source>
        <dbReference type="RefSeq" id="XP_039117902.1"/>
    </source>
</evidence>
<evidence type="ECO:0000256" key="9">
    <source>
        <dbReference type="PIRSR" id="PIRSR601929-3"/>
    </source>
</evidence>
<dbReference type="InterPro" id="IPR006045">
    <property type="entry name" value="Cupin_1"/>
</dbReference>
<organism evidence="13 14">
    <name type="scientific">Dioscorea cayennensis subsp. rotundata</name>
    <name type="common">White Guinea yam</name>
    <name type="synonym">Dioscorea rotundata</name>
    <dbReference type="NCBI Taxonomy" id="55577"/>
    <lineage>
        <taxon>Eukaryota</taxon>
        <taxon>Viridiplantae</taxon>
        <taxon>Streptophyta</taxon>
        <taxon>Embryophyta</taxon>
        <taxon>Tracheophyta</taxon>
        <taxon>Spermatophyta</taxon>
        <taxon>Magnoliopsida</taxon>
        <taxon>Liliopsida</taxon>
        <taxon>Dioscoreales</taxon>
        <taxon>Dioscoreaceae</taxon>
        <taxon>Dioscorea</taxon>
    </lineage>
</organism>
<evidence type="ECO:0000259" key="12">
    <source>
        <dbReference type="SMART" id="SM00835"/>
    </source>
</evidence>
<feature type="transmembrane region" description="Helical" evidence="11">
    <location>
        <begin position="21"/>
        <end position="39"/>
    </location>
</feature>
<accession>A0AB40AS56</accession>
<dbReference type="InterPro" id="IPR001929">
    <property type="entry name" value="Germin"/>
</dbReference>
<keyword evidence="11" id="KW-0812">Transmembrane</keyword>
<feature type="binding site" evidence="8">
    <location>
        <position position="130"/>
    </location>
    <ligand>
        <name>Mn(2+)</name>
        <dbReference type="ChEBI" id="CHEBI:29035"/>
    </ligand>
</feature>
<evidence type="ECO:0000256" key="4">
    <source>
        <dbReference type="ARBA" id="ARBA00022525"/>
    </source>
</evidence>
<comment type="similarity">
    <text evidence="2 10">Belongs to the germin family.</text>
</comment>
<dbReference type="SMART" id="SM00835">
    <property type="entry name" value="Cupin_1"/>
    <property type="match status" value="1"/>
</dbReference>
<keyword evidence="11" id="KW-0472">Membrane</keyword>
<keyword evidence="6 7" id="KW-0464">Manganese</keyword>
<comment type="subcellular location">
    <subcellularLocation>
        <location evidence="1 10">Secreted</location>
        <location evidence="1 10">Extracellular space</location>
        <location evidence="1 10">Apoplast</location>
    </subcellularLocation>
</comment>
<feature type="domain" description="Cupin type-1" evidence="12">
    <location>
        <begin position="81"/>
        <end position="228"/>
    </location>
</feature>
<protein>
    <recommendedName>
        <fullName evidence="10">Germin-like protein</fullName>
    </recommendedName>
</protein>
<evidence type="ECO:0000256" key="2">
    <source>
        <dbReference type="ARBA" id="ARBA00007456"/>
    </source>
</evidence>
<feature type="binding site" evidence="7">
    <location>
        <position position="135"/>
    </location>
    <ligand>
        <name>oxalate</name>
        <dbReference type="ChEBI" id="CHEBI:30623"/>
    </ligand>
</feature>
<keyword evidence="13" id="KW-1185">Reference proteome</keyword>
<feature type="binding site" evidence="8">
    <location>
        <position position="135"/>
    </location>
    <ligand>
        <name>Mn(2+)</name>
        <dbReference type="ChEBI" id="CHEBI:29035"/>
    </ligand>
</feature>
<evidence type="ECO:0000256" key="8">
    <source>
        <dbReference type="PIRSR" id="PIRSR601929-2"/>
    </source>
</evidence>
<dbReference type="CDD" id="cd02241">
    <property type="entry name" value="cupin_OxOx"/>
    <property type="match status" value="1"/>
</dbReference>
<evidence type="ECO:0000313" key="13">
    <source>
        <dbReference type="Proteomes" id="UP001515500"/>
    </source>
</evidence>
<feature type="binding site" evidence="8">
    <location>
        <position position="176"/>
    </location>
    <ligand>
        <name>Mn(2+)</name>
        <dbReference type="ChEBI" id="CHEBI:29035"/>
    </ligand>
</feature>
<evidence type="ECO:0000256" key="11">
    <source>
        <dbReference type="SAM" id="Phobius"/>
    </source>
</evidence>
<dbReference type="PANTHER" id="PTHR31238">
    <property type="entry name" value="GERMIN-LIKE PROTEIN SUBFAMILY 3 MEMBER 3"/>
    <property type="match status" value="1"/>
</dbReference>
<dbReference type="InterPro" id="IPR011051">
    <property type="entry name" value="RmlC_Cupin_sf"/>
</dbReference>
<evidence type="ECO:0000256" key="6">
    <source>
        <dbReference type="ARBA" id="ARBA00023211"/>
    </source>
</evidence>
<dbReference type="GO" id="GO:0030145">
    <property type="term" value="F:manganese ion binding"/>
    <property type="evidence" value="ECO:0007669"/>
    <property type="project" value="UniProtKB-UniRule"/>
</dbReference>
<evidence type="ECO:0000256" key="7">
    <source>
        <dbReference type="PIRSR" id="PIRSR601929-1"/>
    </source>
</evidence>
<gene>
    <name evidence="14" type="primary">LOC120253692</name>
</gene>
<dbReference type="Proteomes" id="UP001515500">
    <property type="component" value="Unplaced"/>
</dbReference>
<dbReference type="InterPro" id="IPR014710">
    <property type="entry name" value="RmlC-like_jellyroll"/>
</dbReference>
<evidence type="ECO:0000256" key="10">
    <source>
        <dbReference type="RuleBase" id="RU366015"/>
    </source>
</evidence>
<keyword evidence="11" id="KW-1133">Transmembrane helix</keyword>
<dbReference type="AlphaFoldDB" id="A0AB40AS56"/>
<dbReference type="PRINTS" id="PR00325">
    <property type="entry name" value="GERMIN"/>
</dbReference>
<proteinExistence type="inferred from homology"/>
<evidence type="ECO:0000256" key="5">
    <source>
        <dbReference type="ARBA" id="ARBA00022723"/>
    </source>
</evidence>
<dbReference type="GeneID" id="120253692"/>
<sequence>MITNNTQQESKKPKKKKKKKKVSLVSNILIFFLISFVMIHSSNASAVQDFCVADLALPESPAGYSCKSVSKVTVNDFIKSQFLTTNTAIPSFNLSISLASATEFPAVNGLHISALYGELGAGGLVPAHIHPGGNEFSVVTQGTILCGFVSSDNNKAYFKTLQAAGDAIVFPQGLVHFQMNVGRTPAKFISSFSSANPRIVFIASALFGNNLPTDTVKKVTFLDDAAVKKLKAMFGGTN</sequence>
<feature type="disulfide bond" evidence="9">
    <location>
        <begin position="51"/>
        <end position="66"/>
    </location>
</feature>
<keyword evidence="9" id="KW-1015">Disulfide bond</keyword>
<dbReference type="RefSeq" id="XP_039117902.1">
    <property type="nucleotide sequence ID" value="XM_039261968.1"/>
</dbReference>
<reference evidence="14" key="1">
    <citation type="submission" date="2025-08" db="UniProtKB">
        <authorList>
            <consortium name="RefSeq"/>
        </authorList>
    </citation>
    <scope>IDENTIFICATION</scope>
</reference>
<dbReference type="Gene3D" id="2.60.120.10">
    <property type="entry name" value="Jelly Rolls"/>
    <property type="match status" value="1"/>
</dbReference>
<keyword evidence="4 10" id="KW-0964">Secreted</keyword>
<name>A0AB40AS56_DIOCR</name>